<evidence type="ECO:0000313" key="3">
    <source>
        <dbReference type="EMBL" id="EER30538.1"/>
    </source>
</evidence>
<accession>C5MIP4</accession>
<organism evidence="3 4">
    <name type="scientific">Candida tropicalis (strain ATCC MYA-3404 / T1)</name>
    <name type="common">Yeast</name>
    <dbReference type="NCBI Taxonomy" id="294747"/>
    <lineage>
        <taxon>Eukaryota</taxon>
        <taxon>Fungi</taxon>
        <taxon>Dikarya</taxon>
        <taxon>Ascomycota</taxon>
        <taxon>Saccharomycotina</taxon>
        <taxon>Pichiomycetes</taxon>
        <taxon>Debaryomycetaceae</taxon>
        <taxon>Candida/Lodderomyces clade</taxon>
        <taxon>Candida</taxon>
    </lineage>
</organism>
<feature type="transmembrane region" description="Helical" evidence="1">
    <location>
        <begin position="370"/>
        <end position="390"/>
    </location>
</feature>
<keyword evidence="2" id="KW-0732">Signal</keyword>
<dbReference type="OrthoDB" id="10306269at2759"/>
<dbReference type="EMBL" id="GG692404">
    <property type="protein sequence ID" value="EER30538.1"/>
    <property type="molecule type" value="Genomic_DNA"/>
</dbReference>
<name>C5MIP4_CANTT</name>
<feature type="transmembrane region" description="Helical" evidence="1">
    <location>
        <begin position="188"/>
        <end position="209"/>
    </location>
</feature>
<dbReference type="VEuPathDB" id="FungiDB:CTRG_05937"/>
<keyword evidence="1" id="KW-0472">Membrane</keyword>
<dbReference type="RefSeq" id="XP_002546459.1">
    <property type="nucleotide sequence ID" value="XM_002546413.1"/>
</dbReference>
<dbReference type="KEGG" id="ctp:CTRG_05937"/>
<reference evidence="3 4" key="1">
    <citation type="journal article" date="2009" name="Nature">
        <title>Evolution of pathogenicity and sexual reproduction in eight Candida genomes.</title>
        <authorList>
            <person name="Butler G."/>
            <person name="Rasmussen M.D."/>
            <person name="Lin M.F."/>
            <person name="Santos M.A."/>
            <person name="Sakthikumar S."/>
            <person name="Munro C.A."/>
            <person name="Rheinbay E."/>
            <person name="Grabherr M."/>
            <person name="Forche A."/>
            <person name="Reedy J.L."/>
            <person name="Agrafioti I."/>
            <person name="Arnaud M.B."/>
            <person name="Bates S."/>
            <person name="Brown A.J."/>
            <person name="Brunke S."/>
            <person name="Costanzo M.C."/>
            <person name="Fitzpatrick D.A."/>
            <person name="de Groot P.W."/>
            <person name="Harris D."/>
            <person name="Hoyer L.L."/>
            <person name="Hube B."/>
            <person name="Klis F.M."/>
            <person name="Kodira C."/>
            <person name="Lennard N."/>
            <person name="Logue M.E."/>
            <person name="Martin R."/>
            <person name="Neiman A.M."/>
            <person name="Nikolaou E."/>
            <person name="Quail M.A."/>
            <person name="Quinn J."/>
            <person name="Santos M.C."/>
            <person name="Schmitzberger F.F."/>
            <person name="Sherlock G."/>
            <person name="Shah P."/>
            <person name="Silverstein K.A."/>
            <person name="Skrzypek M.S."/>
            <person name="Soll D."/>
            <person name="Staggs R."/>
            <person name="Stansfield I."/>
            <person name="Stumpf M.P."/>
            <person name="Sudbery P.E."/>
            <person name="Srikantha T."/>
            <person name="Zeng Q."/>
            <person name="Berman J."/>
            <person name="Berriman M."/>
            <person name="Heitman J."/>
            <person name="Gow N.A."/>
            <person name="Lorenz M.C."/>
            <person name="Birren B.W."/>
            <person name="Kellis M."/>
            <person name="Cuomo C.A."/>
        </authorList>
    </citation>
    <scope>NUCLEOTIDE SEQUENCE [LARGE SCALE GENOMIC DNA]</scope>
    <source>
        <strain evidence="4">ATCC MYA-3404 / T1</strain>
    </source>
</reference>
<dbReference type="GeneID" id="8296053"/>
<feature type="signal peptide" evidence="2">
    <location>
        <begin position="1"/>
        <end position="19"/>
    </location>
</feature>
<protein>
    <submittedName>
        <fullName evidence="3">Uncharacterized protein</fullName>
    </submittedName>
</protein>
<proteinExistence type="predicted"/>
<gene>
    <name evidence="3" type="ORF">CTRG_05937</name>
</gene>
<feature type="chain" id="PRO_5002952929" evidence="2">
    <location>
        <begin position="20"/>
        <end position="436"/>
    </location>
</feature>
<evidence type="ECO:0000256" key="2">
    <source>
        <dbReference type="SAM" id="SignalP"/>
    </source>
</evidence>
<dbReference type="AlphaFoldDB" id="C5MIP4"/>
<evidence type="ECO:0000256" key="1">
    <source>
        <dbReference type="SAM" id="Phobius"/>
    </source>
</evidence>
<dbReference type="HOGENOM" id="CLU_628492_0_0_1"/>
<feature type="transmembrane region" description="Helical" evidence="1">
    <location>
        <begin position="267"/>
        <end position="284"/>
    </location>
</feature>
<feature type="transmembrane region" description="Helical" evidence="1">
    <location>
        <begin position="327"/>
        <end position="350"/>
    </location>
</feature>
<sequence length="436" mass="49614">MKFFNLLPLLAFQLRFISCEHSHLLNSIKVLEFNEKSEEQCLTVPHLDSKTKFDIEIEGIEKNQIMPINVKHNSEPMSFDFANAKDRHELESNIHTTTIYEGMFEGNGKKIIDIYRPGNYCITFNNDSKFIGSFKAKATLIEEIFPITIKKEIKKAAIKSIVGIVVLVGIIFKYNIMSVDAFKDLTPVCQSLMSVLFVEIAYFSIMFSLESYCSLFPSGYAYLIVENYLKRGLHSVQECWKTYVIVMIYFGSGYKNLGYKVPSNIPIAGRIFLGVLLTFMLVILPNHSVKVAKRTVLIDGEVSDKYLMIFNNSPSPYKFVRATMSGLRFIGSGLLLLCISVVPVIYGYIIYSRFAKSGEIANAQLMKKTLLYHGIGYTITTIIVGDFQFVKLFTEYIPIVLLWWIWYSEKPHVALKNKSQDVEDTDAAVPLQPISI</sequence>
<keyword evidence="4" id="KW-1185">Reference proteome</keyword>
<keyword evidence="1" id="KW-1133">Transmembrane helix</keyword>
<keyword evidence="1" id="KW-0812">Transmembrane</keyword>
<dbReference type="Proteomes" id="UP000002037">
    <property type="component" value="Unassembled WGS sequence"/>
</dbReference>
<evidence type="ECO:0000313" key="4">
    <source>
        <dbReference type="Proteomes" id="UP000002037"/>
    </source>
</evidence>
<feature type="transmembrane region" description="Helical" evidence="1">
    <location>
        <begin position="156"/>
        <end position="176"/>
    </location>
</feature>